<evidence type="ECO:0000313" key="2">
    <source>
        <dbReference type="Proteomes" id="UP000509418"/>
    </source>
</evidence>
<keyword evidence="1" id="KW-0540">Nuclease</keyword>
<keyword evidence="1" id="KW-0255">Endonuclease</keyword>
<dbReference type="GO" id="GO:0004519">
    <property type="term" value="F:endonuclease activity"/>
    <property type="evidence" value="ECO:0007669"/>
    <property type="project" value="UniProtKB-KW"/>
</dbReference>
<evidence type="ECO:0000313" key="1">
    <source>
        <dbReference type="EMBL" id="QKZ18363.1"/>
    </source>
</evidence>
<name>A0A7H8T4C9_STRCX</name>
<dbReference type="AlphaFoldDB" id="A0A7H8T4C9"/>
<accession>A0A7H8T4C9</accession>
<proteinExistence type="predicted"/>
<keyword evidence="2" id="KW-1185">Reference proteome</keyword>
<dbReference type="Proteomes" id="UP000509418">
    <property type="component" value="Chromosome"/>
</dbReference>
<gene>
    <name evidence="1" type="ORF">HUT05_13925</name>
</gene>
<dbReference type="EMBL" id="CP056041">
    <property type="protein sequence ID" value="QKZ18363.1"/>
    <property type="molecule type" value="Genomic_DNA"/>
</dbReference>
<organism evidence="1 2">
    <name type="scientific">Streptomyces chartreusis</name>
    <dbReference type="NCBI Taxonomy" id="1969"/>
    <lineage>
        <taxon>Bacteria</taxon>
        <taxon>Bacillati</taxon>
        <taxon>Actinomycetota</taxon>
        <taxon>Actinomycetes</taxon>
        <taxon>Kitasatosporales</taxon>
        <taxon>Streptomycetaceae</taxon>
        <taxon>Streptomyces</taxon>
    </lineage>
</organism>
<reference evidence="1 2" key="1">
    <citation type="submission" date="2020-06" db="EMBL/GenBank/DDBJ databases">
        <title>Genome mining for natural products.</title>
        <authorList>
            <person name="Zhang B."/>
            <person name="Shi J."/>
            <person name="Ge H."/>
        </authorList>
    </citation>
    <scope>NUCLEOTIDE SEQUENCE [LARGE SCALE GENOMIC DNA]</scope>
    <source>
        <strain evidence="1 2">NA02069</strain>
    </source>
</reference>
<protein>
    <submittedName>
        <fullName evidence="1">TnsA-like heteromeric transposase endonuclease subunit</fullName>
    </submittedName>
</protein>
<dbReference type="NCBIfam" id="NF033179">
    <property type="entry name" value="TnsA_like_Actin"/>
    <property type="match status" value="1"/>
</dbReference>
<sequence>MNSTAPEENWRPAATLSPNAVWSDACTLDDLAVLCTGFADYAQSLDLDEKWPVRWTTTWSFGRTPVTSPVRDVGKVDLRQSVPVRRFTWRTDQLHRPGLEYLMPTDRHHGFESHEEERLLLVADFAAGLVEALCQPFRLRFFASGKAIRHTPDFLLVTKSGLLLIDVRPADRIEPEDELKFAATAEAALLAGWRYSVVGGWRRHVWTNMDALSAERRPTPDVLGTQKQLRHVAAQGPLPFGELVEHCRIPAIARAHAIHLLWHRHLGADLSVPFGDASLIRLAPQKHHRELPQ</sequence>
<keyword evidence="1" id="KW-0378">Hydrolase</keyword>
<dbReference type="InterPro" id="IPR048000">
    <property type="entry name" value="TnsA-like"/>
</dbReference>